<keyword evidence="1" id="KW-0319">Glycerol metabolism</keyword>
<dbReference type="Pfam" id="PF09339">
    <property type="entry name" value="HTH_IclR"/>
    <property type="match status" value="1"/>
</dbReference>
<evidence type="ECO:0000256" key="6">
    <source>
        <dbReference type="ARBA" id="ARBA00070406"/>
    </source>
</evidence>
<dbReference type="InterPro" id="IPR036390">
    <property type="entry name" value="WH_DNA-bd_sf"/>
</dbReference>
<dbReference type="GO" id="GO:0003677">
    <property type="term" value="F:DNA binding"/>
    <property type="evidence" value="ECO:0007669"/>
    <property type="project" value="UniProtKB-KW"/>
</dbReference>
<evidence type="ECO:0000256" key="5">
    <source>
        <dbReference type="ARBA" id="ARBA00058938"/>
    </source>
</evidence>
<dbReference type="PROSITE" id="PS51078">
    <property type="entry name" value="ICLR_ED"/>
    <property type="match status" value="1"/>
</dbReference>
<dbReference type="Pfam" id="PF01614">
    <property type="entry name" value="IclR_C"/>
    <property type="match status" value="1"/>
</dbReference>
<dbReference type="EMBL" id="FNTL01000004">
    <property type="protein sequence ID" value="SED00548.1"/>
    <property type="molecule type" value="Genomic_DNA"/>
</dbReference>
<keyword evidence="2" id="KW-0805">Transcription regulation</keyword>
<dbReference type="GO" id="GO:0003700">
    <property type="term" value="F:DNA-binding transcription factor activity"/>
    <property type="evidence" value="ECO:0007669"/>
    <property type="project" value="TreeGrafter"/>
</dbReference>
<dbReference type="AlphaFoldDB" id="A0A1H4X6L5"/>
<keyword evidence="4" id="KW-0804">Transcription</keyword>
<dbReference type="InterPro" id="IPR029016">
    <property type="entry name" value="GAF-like_dom_sf"/>
</dbReference>
<dbReference type="PROSITE" id="PS51077">
    <property type="entry name" value="HTH_ICLR"/>
    <property type="match status" value="1"/>
</dbReference>
<gene>
    <name evidence="9" type="ORF">SAMN04490220_3197</name>
</gene>
<comment type="function">
    <text evidence="5">May be an activator protein for the gylABX operon.</text>
</comment>
<protein>
    <recommendedName>
        <fullName evidence="6">Glycerol operon regulatory protein</fullName>
    </recommendedName>
</protein>
<dbReference type="InterPro" id="IPR014757">
    <property type="entry name" value="Tscrpt_reg_IclR_C"/>
</dbReference>
<organism evidence="9 10">
    <name type="scientific">Rhodococcus jostii</name>
    <dbReference type="NCBI Taxonomy" id="132919"/>
    <lineage>
        <taxon>Bacteria</taxon>
        <taxon>Bacillati</taxon>
        <taxon>Actinomycetota</taxon>
        <taxon>Actinomycetes</taxon>
        <taxon>Mycobacteriales</taxon>
        <taxon>Nocardiaceae</taxon>
        <taxon>Rhodococcus</taxon>
    </lineage>
</organism>
<dbReference type="InterPro" id="IPR005471">
    <property type="entry name" value="Tscrpt_reg_IclR_N"/>
</dbReference>
<dbReference type="PANTHER" id="PTHR30136">
    <property type="entry name" value="HELIX-TURN-HELIX TRANSCRIPTIONAL REGULATOR, ICLR FAMILY"/>
    <property type="match status" value="1"/>
</dbReference>
<dbReference type="Gene3D" id="1.10.10.10">
    <property type="entry name" value="Winged helix-like DNA-binding domain superfamily/Winged helix DNA-binding domain"/>
    <property type="match status" value="1"/>
</dbReference>
<dbReference type="SUPFAM" id="SSF55781">
    <property type="entry name" value="GAF domain-like"/>
    <property type="match status" value="1"/>
</dbReference>
<dbReference type="Gene3D" id="3.30.450.40">
    <property type="match status" value="1"/>
</dbReference>
<dbReference type="GO" id="GO:0045892">
    <property type="term" value="P:negative regulation of DNA-templated transcription"/>
    <property type="evidence" value="ECO:0007669"/>
    <property type="project" value="TreeGrafter"/>
</dbReference>
<dbReference type="GO" id="GO:0006071">
    <property type="term" value="P:glycerol metabolic process"/>
    <property type="evidence" value="ECO:0007669"/>
    <property type="project" value="UniProtKB-KW"/>
</dbReference>
<feature type="domain" description="IclR-ED" evidence="8">
    <location>
        <begin position="89"/>
        <end position="271"/>
    </location>
</feature>
<feature type="domain" description="HTH iclR-type" evidence="7">
    <location>
        <begin position="27"/>
        <end position="88"/>
    </location>
</feature>
<dbReference type="SMART" id="SM00346">
    <property type="entry name" value="HTH_ICLR"/>
    <property type="match status" value="1"/>
</dbReference>
<dbReference type="FunFam" id="1.10.10.10:FF:000056">
    <property type="entry name" value="IclR family transcriptional regulator"/>
    <property type="match status" value="1"/>
</dbReference>
<dbReference type="SUPFAM" id="SSF46785">
    <property type="entry name" value="Winged helix' DNA-binding domain"/>
    <property type="match status" value="1"/>
</dbReference>
<dbReference type="Proteomes" id="UP000183407">
    <property type="component" value="Unassembled WGS sequence"/>
</dbReference>
<reference evidence="10" key="1">
    <citation type="submission" date="2016-10" db="EMBL/GenBank/DDBJ databases">
        <authorList>
            <person name="Varghese N."/>
        </authorList>
    </citation>
    <scope>NUCLEOTIDE SEQUENCE [LARGE SCALE GENOMIC DNA]</scope>
    <source>
        <strain evidence="10">DSM 44719</strain>
    </source>
</reference>
<dbReference type="InterPro" id="IPR050707">
    <property type="entry name" value="HTH_MetabolicPath_Reg"/>
</dbReference>
<dbReference type="InterPro" id="IPR036388">
    <property type="entry name" value="WH-like_DNA-bd_sf"/>
</dbReference>
<evidence type="ECO:0000256" key="1">
    <source>
        <dbReference type="ARBA" id="ARBA00022798"/>
    </source>
</evidence>
<name>A0A1H4X6L5_RHOJO</name>
<evidence type="ECO:0000256" key="3">
    <source>
        <dbReference type="ARBA" id="ARBA00023125"/>
    </source>
</evidence>
<evidence type="ECO:0000256" key="4">
    <source>
        <dbReference type="ARBA" id="ARBA00023163"/>
    </source>
</evidence>
<dbReference type="PANTHER" id="PTHR30136:SF24">
    <property type="entry name" value="HTH-TYPE TRANSCRIPTIONAL REPRESSOR ALLR"/>
    <property type="match status" value="1"/>
</dbReference>
<sequence>MSPILIVAMTELDDNSNGDRSRPTGAVQSVDRALAVLEILARLGTAGVTEIADELGVHKSTASRLVAVLDSRGYVAQLKNRGKFQLGNSIVRLARTASPDGDLVRQSQELCAELAETVGESVNVSILDGDRSVSIVKADGPSGVGTSTWVGQSSPAHATASGKLLLTELSDSDIAERVGETPIALTSKTLTDVQALVESLITIRERGWAESEEELELGLNAISVPVRDYTSKMIAALSVSGPAYRLLPERFEEVARAALDTSQQISSRLGYAVT</sequence>
<evidence type="ECO:0000313" key="10">
    <source>
        <dbReference type="Proteomes" id="UP000183407"/>
    </source>
</evidence>
<accession>A0A1H4X6L5</accession>
<proteinExistence type="predicted"/>
<evidence type="ECO:0000313" key="9">
    <source>
        <dbReference type="EMBL" id="SED00548.1"/>
    </source>
</evidence>
<evidence type="ECO:0000259" key="7">
    <source>
        <dbReference type="PROSITE" id="PS51077"/>
    </source>
</evidence>
<keyword evidence="3 9" id="KW-0238">DNA-binding</keyword>
<evidence type="ECO:0000256" key="2">
    <source>
        <dbReference type="ARBA" id="ARBA00023015"/>
    </source>
</evidence>
<evidence type="ECO:0000259" key="8">
    <source>
        <dbReference type="PROSITE" id="PS51078"/>
    </source>
</evidence>